<sequence length="274" mass="31572">MAHSPATMTSFRIGTINVHSFIHPINLKRNAKELVSILTPYNLDVLAVQEVINDDDWILMCNDLSLTHTAFGASHRTRYGNAIGSRHPILDYSNQKIMTSAKGGDRAMLRCRLGGDHPFVQNRKFAVTHLDHLDEDERLKQINAFSPLSYNINILLGDMNALTRDDYSDTYFHENVVGKREKTNWEPPRFELTKQLVDTWCYQDAFRQINLTLKDENITTCAHNTRIDYIFLRPLLDDEWVLTECFIVDTHNATDHHAVVATFMPKNETIIRKT</sequence>
<organism evidence="3 4">
    <name type="scientific">Rotaria magnacalcarata</name>
    <dbReference type="NCBI Taxonomy" id="392030"/>
    <lineage>
        <taxon>Eukaryota</taxon>
        <taxon>Metazoa</taxon>
        <taxon>Spiralia</taxon>
        <taxon>Gnathifera</taxon>
        <taxon>Rotifera</taxon>
        <taxon>Eurotatoria</taxon>
        <taxon>Bdelloidea</taxon>
        <taxon>Philodinida</taxon>
        <taxon>Philodinidae</taxon>
        <taxon>Rotaria</taxon>
    </lineage>
</organism>
<dbReference type="SUPFAM" id="SSF56219">
    <property type="entry name" value="DNase I-like"/>
    <property type="match status" value="1"/>
</dbReference>
<gene>
    <name evidence="3" type="ORF">CJN711_LOCUS33386</name>
    <name evidence="2" type="ORF">KQP761_LOCUS19981</name>
</gene>
<protein>
    <recommendedName>
        <fullName evidence="1">Endonuclease/exonuclease/phosphatase domain-containing protein</fullName>
    </recommendedName>
</protein>
<dbReference type="Proteomes" id="UP000663855">
    <property type="component" value="Unassembled WGS sequence"/>
</dbReference>
<comment type="caution">
    <text evidence="3">The sequence shown here is derived from an EMBL/GenBank/DDBJ whole genome shotgun (WGS) entry which is preliminary data.</text>
</comment>
<dbReference type="GO" id="GO:0003824">
    <property type="term" value="F:catalytic activity"/>
    <property type="evidence" value="ECO:0007669"/>
    <property type="project" value="InterPro"/>
</dbReference>
<dbReference type="Gene3D" id="3.60.10.10">
    <property type="entry name" value="Endonuclease/exonuclease/phosphatase"/>
    <property type="match status" value="1"/>
</dbReference>
<evidence type="ECO:0000259" key="1">
    <source>
        <dbReference type="Pfam" id="PF03372"/>
    </source>
</evidence>
<evidence type="ECO:0000313" key="3">
    <source>
        <dbReference type="EMBL" id="CAF1584951.1"/>
    </source>
</evidence>
<evidence type="ECO:0000313" key="2">
    <source>
        <dbReference type="EMBL" id="CAF1579284.1"/>
    </source>
</evidence>
<dbReference type="PANTHER" id="PTHR14859:SF0">
    <property type="entry name" value="ENDONUCLEASE_EXONUCLEASE_PHOSPHATASE FAMILY PROTEIN, EXPRESSED"/>
    <property type="match status" value="1"/>
</dbReference>
<name>A0A815ZP29_9BILA</name>
<proteinExistence type="predicted"/>
<dbReference type="Proteomes" id="UP000663834">
    <property type="component" value="Unassembled WGS sequence"/>
</dbReference>
<evidence type="ECO:0000313" key="4">
    <source>
        <dbReference type="Proteomes" id="UP000663855"/>
    </source>
</evidence>
<dbReference type="InterPro" id="IPR051916">
    <property type="entry name" value="GPI-anchor_lipid_remodeler"/>
</dbReference>
<dbReference type="GO" id="GO:0006506">
    <property type="term" value="P:GPI anchor biosynthetic process"/>
    <property type="evidence" value="ECO:0007669"/>
    <property type="project" value="TreeGrafter"/>
</dbReference>
<dbReference type="EMBL" id="CAJNOW010010355">
    <property type="protein sequence ID" value="CAF1579284.1"/>
    <property type="molecule type" value="Genomic_DNA"/>
</dbReference>
<dbReference type="AlphaFoldDB" id="A0A815ZP29"/>
<dbReference type="GO" id="GO:0005783">
    <property type="term" value="C:endoplasmic reticulum"/>
    <property type="evidence" value="ECO:0007669"/>
    <property type="project" value="TreeGrafter"/>
</dbReference>
<dbReference type="InterPro" id="IPR005135">
    <property type="entry name" value="Endo/exonuclease/phosphatase"/>
</dbReference>
<dbReference type="InterPro" id="IPR036691">
    <property type="entry name" value="Endo/exonu/phosph_ase_sf"/>
</dbReference>
<reference evidence="3" key="1">
    <citation type="submission" date="2021-02" db="EMBL/GenBank/DDBJ databases">
        <authorList>
            <person name="Nowell W R."/>
        </authorList>
    </citation>
    <scope>NUCLEOTIDE SEQUENCE</scope>
</reference>
<dbReference type="PANTHER" id="PTHR14859">
    <property type="entry name" value="CALCOFLUOR WHITE HYPERSENSITIVE PROTEIN PRECURSOR"/>
    <property type="match status" value="1"/>
</dbReference>
<dbReference type="Pfam" id="PF03372">
    <property type="entry name" value="Exo_endo_phos"/>
    <property type="match status" value="1"/>
</dbReference>
<dbReference type="OrthoDB" id="200415at2759"/>
<feature type="domain" description="Endonuclease/exonuclease/phosphatase" evidence="1">
    <location>
        <begin position="15"/>
        <end position="239"/>
    </location>
</feature>
<dbReference type="GO" id="GO:0016020">
    <property type="term" value="C:membrane"/>
    <property type="evidence" value="ECO:0007669"/>
    <property type="project" value="GOC"/>
</dbReference>
<accession>A0A815ZP29</accession>
<dbReference type="EMBL" id="CAJNOV010016145">
    <property type="protein sequence ID" value="CAF1584951.1"/>
    <property type="molecule type" value="Genomic_DNA"/>
</dbReference>